<gene>
    <name evidence="1" type="ORF">EYF80_006909</name>
</gene>
<evidence type="ECO:0000313" key="2">
    <source>
        <dbReference type="Proteomes" id="UP000314294"/>
    </source>
</evidence>
<proteinExistence type="predicted"/>
<keyword evidence="2" id="KW-1185">Reference proteome</keyword>
<dbReference type="Proteomes" id="UP000314294">
    <property type="component" value="Unassembled WGS sequence"/>
</dbReference>
<reference evidence="1 2" key="1">
    <citation type="submission" date="2019-03" db="EMBL/GenBank/DDBJ databases">
        <title>First draft genome of Liparis tanakae, snailfish: a comprehensive survey of snailfish specific genes.</title>
        <authorList>
            <person name="Kim W."/>
            <person name="Song I."/>
            <person name="Jeong J.-H."/>
            <person name="Kim D."/>
            <person name="Kim S."/>
            <person name="Ryu S."/>
            <person name="Song J.Y."/>
            <person name="Lee S.K."/>
        </authorList>
    </citation>
    <scope>NUCLEOTIDE SEQUENCE [LARGE SCALE GENOMIC DNA]</scope>
    <source>
        <tissue evidence="1">Muscle</tissue>
    </source>
</reference>
<sequence length="79" mass="8504">MMSEEPTKDSAHEHKTTTCSDKYTTVWFASAIAGLNQLGPSAGEPPPPISPQCSHHLAPLRGAFQFQNFGEGEAACWVC</sequence>
<dbReference type="EMBL" id="SRLO01000036">
    <property type="protein sequence ID" value="TNN82952.1"/>
    <property type="molecule type" value="Genomic_DNA"/>
</dbReference>
<accession>A0A4Z2J076</accession>
<evidence type="ECO:0000313" key="1">
    <source>
        <dbReference type="EMBL" id="TNN82952.1"/>
    </source>
</evidence>
<organism evidence="1 2">
    <name type="scientific">Liparis tanakae</name>
    <name type="common">Tanaka's snailfish</name>
    <dbReference type="NCBI Taxonomy" id="230148"/>
    <lineage>
        <taxon>Eukaryota</taxon>
        <taxon>Metazoa</taxon>
        <taxon>Chordata</taxon>
        <taxon>Craniata</taxon>
        <taxon>Vertebrata</taxon>
        <taxon>Euteleostomi</taxon>
        <taxon>Actinopterygii</taxon>
        <taxon>Neopterygii</taxon>
        <taxon>Teleostei</taxon>
        <taxon>Neoteleostei</taxon>
        <taxon>Acanthomorphata</taxon>
        <taxon>Eupercaria</taxon>
        <taxon>Perciformes</taxon>
        <taxon>Cottioidei</taxon>
        <taxon>Cottales</taxon>
        <taxon>Liparidae</taxon>
        <taxon>Liparis</taxon>
    </lineage>
</organism>
<dbReference type="AlphaFoldDB" id="A0A4Z2J076"/>
<name>A0A4Z2J076_9TELE</name>
<comment type="caution">
    <text evidence="1">The sequence shown here is derived from an EMBL/GenBank/DDBJ whole genome shotgun (WGS) entry which is preliminary data.</text>
</comment>
<protein>
    <submittedName>
        <fullName evidence="1">Uncharacterized protein</fullName>
    </submittedName>
</protein>